<dbReference type="Gene3D" id="2.120.10.30">
    <property type="entry name" value="TolB, C-terminal domain"/>
    <property type="match status" value="1"/>
</dbReference>
<sequence>AHDQTGALVHRWGTEGTGEGQLFFPRKVAVVGPLLAVVDRGSSRTRLQTFTTEGRLIRRIPLGEGIDIVSALCVTENLELVLVDSVVPAVYIMDVVGPVSRILSWFSTSMIMREPSDCAAFRNDIYLCDFKAHAVFIYDRFGHLKHRLGTPLLTPYPSGILIGRGGRSIVTIDSHGNHPHLTFFQRDTDQVFEFEARGVRIPRVTGLKMDADGNLLTCAKSGVQSGRFRSTGQIVKFVLPMNPLCQSIPDHPSATPHPRSAIRRTPWVTPDRINLGHPPMGSTGGEAMSAYGEGVTPMDASGGEDPEDVRQHQQASRLLRKILSFAPEDIPQGAADRDH</sequence>
<dbReference type="InterPro" id="IPR011042">
    <property type="entry name" value="6-blade_b-propeller_TolB-like"/>
</dbReference>
<accession>A0A7R8WBR8</accession>
<dbReference type="SUPFAM" id="SSF101898">
    <property type="entry name" value="NHL repeat"/>
    <property type="match status" value="1"/>
</dbReference>
<gene>
    <name evidence="1" type="ORF">CTOB1V02_LOCUS5958</name>
</gene>
<dbReference type="GO" id="GO:0000209">
    <property type="term" value="P:protein polyubiquitination"/>
    <property type="evidence" value="ECO:0007669"/>
    <property type="project" value="TreeGrafter"/>
</dbReference>
<dbReference type="GO" id="GO:0008270">
    <property type="term" value="F:zinc ion binding"/>
    <property type="evidence" value="ECO:0007669"/>
    <property type="project" value="UniProtKB-KW"/>
</dbReference>
<reference evidence="1" key="1">
    <citation type="submission" date="2020-11" db="EMBL/GenBank/DDBJ databases">
        <authorList>
            <person name="Tran Van P."/>
        </authorList>
    </citation>
    <scope>NUCLEOTIDE SEQUENCE</scope>
</reference>
<feature type="non-terminal residue" evidence="1">
    <location>
        <position position="1"/>
    </location>
</feature>
<dbReference type="AlphaFoldDB" id="A0A7R8WBR8"/>
<dbReference type="GO" id="GO:0061630">
    <property type="term" value="F:ubiquitin protein ligase activity"/>
    <property type="evidence" value="ECO:0007669"/>
    <property type="project" value="TreeGrafter"/>
</dbReference>
<dbReference type="EMBL" id="OB661370">
    <property type="protein sequence ID" value="CAD7228068.1"/>
    <property type="molecule type" value="Genomic_DNA"/>
</dbReference>
<evidence type="ECO:0000313" key="1">
    <source>
        <dbReference type="EMBL" id="CAD7228068.1"/>
    </source>
</evidence>
<dbReference type="PANTHER" id="PTHR24104:SF25">
    <property type="entry name" value="PROTEIN LIN-41"/>
    <property type="match status" value="1"/>
</dbReference>
<dbReference type="PANTHER" id="PTHR24104">
    <property type="entry name" value="E3 UBIQUITIN-PROTEIN LIGASE NHLRC1-RELATED"/>
    <property type="match status" value="1"/>
</dbReference>
<protein>
    <submittedName>
        <fullName evidence="1">Uncharacterized protein</fullName>
    </submittedName>
</protein>
<dbReference type="InterPro" id="IPR050952">
    <property type="entry name" value="TRIM-NHL_E3_ligases"/>
</dbReference>
<dbReference type="GO" id="GO:0043161">
    <property type="term" value="P:proteasome-mediated ubiquitin-dependent protein catabolic process"/>
    <property type="evidence" value="ECO:0007669"/>
    <property type="project" value="TreeGrafter"/>
</dbReference>
<proteinExistence type="predicted"/>
<dbReference type="OrthoDB" id="6367832at2759"/>
<organism evidence="1">
    <name type="scientific">Cyprideis torosa</name>
    <dbReference type="NCBI Taxonomy" id="163714"/>
    <lineage>
        <taxon>Eukaryota</taxon>
        <taxon>Metazoa</taxon>
        <taxon>Ecdysozoa</taxon>
        <taxon>Arthropoda</taxon>
        <taxon>Crustacea</taxon>
        <taxon>Oligostraca</taxon>
        <taxon>Ostracoda</taxon>
        <taxon>Podocopa</taxon>
        <taxon>Podocopida</taxon>
        <taxon>Cytherocopina</taxon>
        <taxon>Cytheroidea</taxon>
        <taxon>Cytherideidae</taxon>
        <taxon>Cyprideis</taxon>
    </lineage>
</organism>
<name>A0A7R8WBR8_9CRUS</name>